<comment type="pathway">
    <text evidence="2">Cell wall biogenesis; lipoteichoic acid biosynthesis.</text>
</comment>
<feature type="active site" evidence="9">
    <location>
        <position position="328"/>
    </location>
</feature>
<dbReference type="InterPro" id="IPR012160">
    <property type="entry name" value="LtaS-like"/>
</dbReference>
<dbReference type="PANTHER" id="PTHR47371">
    <property type="entry name" value="LIPOTEICHOIC ACID SYNTHASE"/>
    <property type="match status" value="1"/>
</dbReference>
<evidence type="ECO:0000256" key="11">
    <source>
        <dbReference type="PIRSR" id="PIRSR005091-3"/>
    </source>
</evidence>
<feature type="binding site" evidence="11">
    <location>
        <position position="328"/>
    </location>
    <ligand>
        <name>Mn(2+)</name>
        <dbReference type="ChEBI" id="CHEBI:29035"/>
    </ligand>
</feature>
<keyword evidence="10" id="KW-0479">Metal-binding</keyword>
<dbReference type="InterPro" id="IPR050448">
    <property type="entry name" value="OpgB/LTA_synthase_biosynth"/>
</dbReference>
<dbReference type="GO" id="GO:0046872">
    <property type="term" value="F:metal ion binding"/>
    <property type="evidence" value="ECO:0007669"/>
    <property type="project" value="UniProtKB-KW"/>
</dbReference>
<gene>
    <name evidence="14" type="ORF">ET464_08460</name>
</gene>
<evidence type="ECO:0000256" key="8">
    <source>
        <dbReference type="PIRNR" id="PIRNR005091"/>
    </source>
</evidence>
<reference evidence="14 15" key="1">
    <citation type="submission" date="2019-01" db="EMBL/GenBank/DDBJ databases">
        <title>Genome sequencing of strain FW100M-2.</title>
        <authorList>
            <person name="Heo J."/>
            <person name="Kim S.-J."/>
            <person name="Kim J.-S."/>
            <person name="Hong S.-B."/>
            <person name="Kwon S.-W."/>
        </authorList>
    </citation>
    <scope>NUCLEOTIDE SEQUENCE [LARGE SCALE GENOMIC DNA]</scope>
    <source>
        <strain evidence="14 15">FW100M-2</strain>
    </source>
</reference>
<feature type="transmembrane region" description="Helical" evidence="12">
    <location>
        <begin position="177"/>
        <end position="195"/>
    </location>
</feature>
<feature type="transmembrane region" description="Helical" evidence="12">
    <location>
        <begin position="83"/>
        <end position="104"/>
    </location>
</feature>
<protein>
    <submittedName>
        <fullName evidence="14">LTA synthase family protein</fullName>
    </submittedName>
</protein>
<feature type="domain" description="Sulfatase N-terminal" evidence="13">
    <location>
        <begin position="279"/>
        <end position="565"/>
    </location>
</feature>
<feature type="transmembrane region" description="Helical" evidence="12">
    <location>
        <begin position="140"/>
        <end position="156"/>
    </location>
</feature>
<feature type="binding site" evidence="11">
    <location>
        <position position="501"/>
    </location>
    <ligand>
        <name>Mn(2+)</name>
        <dbReference type="ChEBI" id="CHEBI:29035"/>
    </ligand>
</feature>
<keyword evidence="4 8" id="KW-1003">Cell membrane</keyword>
<evidence type="ECO:0000256" key="10">
    <source>
        <dbReference type="PIRSR" id="PIRSR005091-2"/>
    </source>
</evidence>
<dbReference type="SUPFAM" id="SSF53649">
    <property type="entry name" value="Alkaline phosphatase-like"/>
    <property type="match status" value="1"/>
</dbReference>
<keyword evidence="6 12" id="KW-1133">Transmembrane helix</keyword>
<sequence>MRAEMPASNWFRQTCRFMLQSFQRLKGADFLLFLAVMLLKLYFFDRLIHVQYMDMNQTDALVALGTLALIGFWTLWLPVRGRLIALIIIDFILTFVVYADLIYYRYFQDFISVPVLFQAGQVESLGGSITTLLNIKDAKLLADLPFVFLFLLYLLFRGKRDLPARRRFGWKTAAYRASISIVVFAAGYGFVFGTIKDARSTWAQGLFEQSYWNVSLYNLTGVLGFHGYDIYRYAKQNWLDGGSVSATQAAATLDYMQSRGEARKELEQDKLFGAYKGSNAIVVQAEAFQNFVVGQSIGGQEVTPNINKLIGESAYFSQFYHQTAQGRTSDADFAANCSMQPVTNGSVFIMYAQHQFDCTPSILKDNGYYTAAFHAYDGGFWNRNNMYANMGYDQFNSRKSFIEDEHVGWTVGDKSFFTQSVDLMAKEQQPFYSFLITLSSHHPFTLPDSVKELNTGELDGTLMGDYLQAVHYVDAALGVLVEQMKAKGLWDNTILVFYGDHDNSIKEWDTFEKFLGKKLNKLDREMILKQVPLLVHLPDGAQAGVHPAVGGQLDIAPTIMHLLGISTADQMMLGTPLLTEKPAEHKVIVLRNGSYTDGHVYYMPSTDGLGTGSQCLSIDTGGVAVDLDECRPMTQQVHDELSHSDLIVTNDLIPELHELAATKAKAASEAADASAGKQ</sequence>
<dbReference type="PIRSF" id="PIRSF005091">
    <property type="entry name" value="Mmb_sulf_HI1246"/>
    <property type="match status" value="1"/>
</dbReference>
<evidence type="ECO:0000259" key="13">
    <source>
        <dbReference type="Pfam" id="PF00884"/>
    </source>
</evidence>
<comment type="similarity">
    <text evidence="3 8">Belongs to the LTA synthase family.</text>
</comment>
<dbReference type="Gene3D" id="3.30.1120.170">
    <property type="match status" value="1"/>
</dbReference>
<keyword evidence="15" id="KW-1185">Reference proteome</keyword>
<keyword evidence="7 8" id="KW-0472">Membrane</keyword>
<proteinExistence type="inferred from homology"/>
<organism evidence="14 15">
    <name type="scientific">Paenibacillus protaetiae</name>
    <dbReference type="NCBI Taxonomy" id="2509456"/>
    <lineage>
        <taxon>Bacteria</taxon>
        <taxon>Bacillati</taxon>
        <taxon>Bacillota</taxon>
        <taxon>Bacilli</taxon>
        <taxon>Bacillales</taxon>
        <taxon>Paenibacillaceae</taxon>
        <taxon>Paenibacillus</taxon>
    </lineage>
</organism>
<evidence type="ECO:0000313" key="14">
    <source>
        <dbReference type="EMBL" id="QAY66436.1"/>
    </source>
</evidence>
<evidence type="ECO:0000256" key="6">
    <source>
        <dbReference type="ARBA" id="ARBA00022989"/>
    </source>
</evidence>
<evidence type="ECO:0000256" key="1">
    <source>
        <dbReference type="ARBA" id="ARBA00004651"/>
    </source>
</evidence>
<feature type="transmembrane region" description="Helical" evidence="12">
    <location>
        <begin position="60"/>
        <end position="76"/>
    </location>
</feature>
<comment type="subcellular location">
    <subcellularLocation>
        <location evidence="1">Cell membrane</location>
        <topology evidence="1">Multi-pass membrane protein</topology>
    </subcellularLocation>
</comment>
<dbReference type="GO" id="GO:0005886">
    <property type="term" value="C:plasma membrane"/>
    <property type="evidence" value="ECO:0007669"/>
    <property type="project" value="UniProtKB-SubCell"/>
</dbReference>
<feature type="transmembrane region" description="Helical" evidence="12">
    <location>
        <begin position="30"/>
        <end position="48"/>
    </location>
</feature>
<evidence type="ECO:0000256" key="2">
    <source>
        <dbReference type="ARBA" id="ARBA00004936"/>
    </source>
</evidence>
<dbReference type="KEGG" id="pprt:ET464_08460"/>
<feature type="binding site" evidence="11">
    <location>
        <position position="500"/>
    </location>
    <ligand>
        <name>Mn(2+)</name>
        <dbReference type="ChEBI" id="CHEBI:29035"/>
    </ligand>
</feature>
<keyword evidence="5 12" id="KW-0812">Transmembrane</keyword>
<name>A0A4P6EUU0_9BACL</name>
<dbReference type="AlphaFoldDB" id="A0A4P6EUU0"/>
<dbReference type="Gene3D" id="3.40.720.10">
    <property type="entry name" value="Alkaline Phosphatase, subunit A"/>
    <property type="match status" value="1"/>
</dbReference>
<accession>A0A4P6EUU0</accession>
<evidence type="ECO:0000256" key="5">
    <source>
        <dbReference type="ARBA" id="ARBA00022692"/>
    </source>
</evidence>
<dbReference type="InterPro" id="IPR000917">
    <property type="entry name" value="Sulfatase_N"/>
</dbReference>
<dbReference type="Pfam" id="PF00884">
    <property type="entry name" value="Sulfatase"/>
    <property type="match status" value="1"/>
</dbReference>
<evidence type="ECO:0000256" key="4">
    <source>
        <dbReference type="ARBA" id="ARBA00022475"/>
    </source>
</evidence>
<evidence type="ECO:0000256" key="3">
    <source>
        <dbReference type="ARBA" id="ARBA00009983"/>
    </source>
</evidence>
<feature type="binding site" evidence="11">
    <location>
        <position position="286"/>
    </location>
    <ligand>
        <name>Mn(2+)</name>
        <dbReference type="ChEBI" id="CHEBI:29035"/>
    </ligand>
</feature>
<dbReference type="OrthoDB" id="5901192at2"/>
<dbReference type="InterPro" id="IPR017850">
    <property type="entry name" value="Alkaline_phosphatase_core_sf"/>
</dbReference>
<dbReference type="EMBL" id="CP035492">
    <property type="protein sequence ID" value="QAY66436.1"/>
    <property type="molecule type" value="Genomic_DNA"/>
</dbReference>
<evidence type="ECO:0000256" key="9">
    <source>
        <dbReference type="PIRSR" id="PIRSR005091-1"/>
    </source>
</evidence>
<evidence type="ECO:0000256" key="7">
    <source>
        <dbReference type="ARBA" id="ARBA00023136"/>
    </source>
</evidence>
<dbReference type="Proteomes" id="UP000293568">
    <property type="component" value="Chromosome"/>
</dbReference>
<evidence type="ECO:0000313" key="15">
    <source>
        <dbReference type="Proteomes" id="UP000293568"/>
    </source>
</evidence>
<evidence type="ECO:0000256" key="12">
    <source>
        <dbReference type="SAM" id="Phobius"/>
    </source>
</evidence>
<dbReference type="CDD" id="cd16015">
    <property type="entry name" value="LTA_synthase"/>
    <property type="match status" value="1"/>
</dbReference>
<keyword evidence="10" id="KW-0464">Manganese</keyword>
<dbReference type="PANTHER" id="PTHR47371:SF3">
    <property type="entry name" value="PHOSPHOGLYCEROL TRANSFERASE I"/>
    <property type="match status" value="1"/>
</dbReference>
<feature type="binding site" evidence="10">
    <location>
        <position position="441"/>
    </location>
    <ligand>
        <name>substrate</name>
    </ligand>
</feature>